<keyword evidence="1" id="KW-0812">Transmembrane</keyword>
<keyword evidence="1" id="KW-0472">Membrane</keyword>
<organism evidence="2 3">
    <name type="scientific">Micromonas commoda (strain RCC299 / NOUM17 / CCMP2709)</name>
    <name type="common">Picoplanktonic green alga</name>
    <dbReference type="NCBI Taxonomy" id="296587"/>
    <lineage>
        <taxon>Eukaryota</taxon>
        <taxon>Viridiplantae</taxon>
        <taxon>Chlorophyta</taxon>
        <taxon>Mamiellophyceae</taxon>
        <taxon>Mamiellales</taxon>
        <taxon>Mamiellaceae</taxon>
        <taxon>Micromonas</taxon>
    </lineage>
</organism>
<evidence type="ECO:0000256" key="1">
    <source>
        <dbReference type="SAM" id="Phobius"/>
    </source>
</evidence>
<dbReference type="KEGG" id="mis:MICPUN_57066"/>
<feature type="transmembrane region" description="Helical" evidence="1">
    <location>
        <begin position="48"/>
        <end position="67"/>
    </location>
</feature>
<dbReference type="RefSeq" id="XP_002500998.1">
    <property type="nucleotide sequence ID" value="XM_002500952.1"/>
</dbReference>
<feature type="transmembrane region" description="Helical" evidence="1">
    <location>
        <begin position="21"/>
        <end position="41"/>
    </location>
</feature>
<dbReference type="GeneID" id="8241771"/>
<gene>
    <name evidence="2" type="ORF">MICPUN_57066</name>
</gene>
<keyword evidence="3" id="KW-1185">Reference proteome</keyword>
<accession>C1E208</accession>
<dbReference type="InParanoid" id="C1E208"/>
<keyword evidence="1" id="KW-1133">Transmembrane helix</keyword>
<dbReference type="EMBL" id="CP001324">
    <property type="protein sequence ID" value="ACO62256.1"/>
    <property type="molecule type" value="Genomic_DNA"/>
</dbReference>
<proteinExistence type="predicted"/>
<evidence type="ECO:0000313" key="3">
    <source>
        <dbReference type="Proteomes" id="UP000002009"/>
    </source>
</evidence>
<dbReference type="Proteomes" id="UP000002009">
    <property type="component" value="Chromosome 3"/>
</dbReference>
<reference evidence="2 3" key="1">
    <citation type="journal article" date="2009" name="Science">
        <title>Green evolution and dynamic adaptations revealed by genomes of the marine picoeukaryotes Micromonas.</title>
        <authorList>
            <person name="Worden A.Z."/>
            <person name="Lee J.H."/>
            <person name="Mock T."/>
            <person name="Rouze P."/>
            <person name="Simmons M.P."/>
            <person name="Aerts A.L."/>
            <person name="Allen A.E."/>
            <person name="Cuvelier M.L."/>
            <person name="Derelle E."/>
            <person name="Everett M.V."/>
            <person name="Foulon E."/>
            <person name="Grimwood J."/>
            <person name="Gundlach H."/>
            <person name="Henrissat B."/>
            <person name="Napoli C."/>
            <person name="McDonald S.M."/>
            <person name="Parker M.S."/>
            <person name="Rombauts S."/>
            <person name="Salamov A."/>
            <person name="Von Dassow P."/>
            <person name="Badger J.H."/>
            <person name="Coutinho P.M."/>
            <person name="Demir E."/>
            <person name="Dubchak I."/>
            <person name="Gentemann C."/>
            <person name="Eikrem W."/>
            <person name="Gready J.E."/>
            <person name="John U."/>
            <person name="Lanier W."/>
            <person name="Lindquist E.A."/>
            <person name="Lucas S."/>
            <person name="Mayer K.F."/>
            <person name="Moreau H."/>
            <person name="Not F."/>
            <person name="Otillar R."/>
            <person name="Panaud O."/>
            <person name="Pangilinan J."/>
            <person name="Paulsen I."/>
            <person name="Piegu B."/>
            <person name="Poliakov A."/>
            <person name="Robbens S."/>
            <person name="Schmutz J."/>
            <person name="Toulza E."/>
            <person name="Wyss T."/>
            <person name="Zelensky A."/>
            <person name="Zhou K."/>
            <person name="Armbrust E.V."/>
            <person name="Bhattacharya D."/>
            <person name="Goodenough U.W."/>
            <person name="Van de Peer Y."/>
            <person name="Grigoriev I.V."/>
        </authorList>
    </citation>
    <scope>NUCLEOTIDE SEQUENCE [LARGE SCALE GENOMIC DNA]</scope>
    <source>
        <strain evidence="3">RCC299 / NOUM17</strain>
    </source>
</reference>
<sequence length="75" mass="7892">MGGGAVTAVRATEDPTSFNQVVLQAGPLLLPLVLSTSAAVYRSSREGGLARLPLGMWGGICLVWLYWLGSQNGIF</sequence>
<name>C1E208_MICCC</name>
<protein>
    <submittedName>
        <fullName evidence="2">Uncharacterized protein</fullName>
    </submittedName>
</protein>
<evidence type="ECO:0000313" key="2">
    <source>
        <dbReference type="EMBL" id="ACO62256.1"/>
    </source>
</evidence>
<dbReference type="AlphaFoldDB" id="C1E208"/>